<dbReference type="KEGG" id="cpas:Clopa_3259"/>
<dbReference type="RefSeq" id="WP_015616351.1">
    <property type="nucleotide sequence ID" value="NC_021182.1"/>
</dbReference>
<evidence type="ECO:0000256" key="1">
    <source>
        <dbReference type="SAM" id="Phobius"/>
    </source>
</evidence>
<feature type="transmembrane region" description="Helical" evidence="1">
    <location>
        <begin position="364"/>
        <end position="383"/>
    </location>
</feature>
<keyword evidence="3" id="KW-1185">Reference proteome</keyword>
<dbReference type="AlphaFoldDB" id="R4KEN1"/>
<feature type="transmembrane region" description="Helical" evidence="1">
    <location>
        <begin position="506"/>
        <end position="527"/>
    </location>
</feature>
<dbReference type="eggNOG" id="ENOG502Z8T8">
    <property type="taxonomic scope" value="Bacteria"/>
</dbReference>
<dbReference type="Proteomes" id="UP000013523">
    <property type="component" value="Chromosome"/>
</dbReference>
<feature type="transmembrane region" description="Helical" evidence="1">
    <location>
        <begin position="434"/>
        <end position="458"/>
    </location>
</feature>
<gene>
    <name evidence="2" type="ORF">Clopa_3259</name>
</gene>
<keyword evidence="1" id="KW-0812">Transmembrane</keyword>
<feature type="transmembrane region" description="Helical" evidence="1">
    <location>
        <begin position="114"/>
        <end position="134"/>
    </location>
</feature>
<dbReference type="Pfam" id="PF16949">
    <property type="entry name" value="ABC_tran_2"/>
    <property type="match status" value="1"/>
</dbReference>
<feature type="transmembrane region" description="Helical" evidence="1">
    <location>
        <begin position="71"/>
        <end position="93"/>
    </location>
</feature>
<protein>
    <submittedName>
        <fullName evidence="2">Putative permease (DUF2074)</fullName>
    </submittedName>
</protein>
<dbReference type="PATRIC" id="fig|86416.3.peg.3249"/>
<evidence type="ECO:0000313" key="3">
    <source>
        <dbReference type="Proteomes" id="UP000013523"/>
    </source>
</evidence>
<sequence>MSKLFILTKTLLKNNDNPFESGFNKKRKFGMIILLILCFLPLAFGFAASTVSSYDALAKLNLQGALLGSNLVISCIVMIVFGFFYIMSVFYFSKDIDTLLPLPLKPYEILGAKLAIIILFEYFVELVTLLPTLIGFCYKAGDAIFIIYGIIIFLTLPIIPIIICSLIIMLIMSFTDFAKDKDRFKFLSGMVGIVLAILINVFMRKVSGPNAIITSLKDNSDIINRVTTAFPSTKLAALSLLNSKNISGLLNLLIFLIISALALIIFVIAAQSLYFKGAIGISESNSKGKKLSDKEFSKSSTQSSKLRSYVIKEWKLLFRTPAYLQNCVLGGVVFPPIMLLIILFSNGGMSKDLNLPMNHIFLSAAANVLLVATSFNMICSTAISREGEGFFTIKYLPISYKEQILAKVLLGIIVSIISDILMLIVATIVFKINFLMIIMLIITSIIGIIFYSFLGIFIDLKFPKLDWDNEAKAVKQNFNGLIVVLALLVTAALTIIVPIVLNLNLIITFIILIIFYSILAFLTYNLALTKGVEFLD</sequence>
<dbReference type="STRING" id="86416.Clopa_3259"/>
<feature type="transmembrane region" description="Helical" evidence="1">
    <location>
        <begin position="322"/>
        <end position="344"/>
    </location>
</feature>
<dbReference type="OrthoDB" id="138672at2"/>
<accession>R4KEN1</accession>
<feature type="transmembrane region" description="Helical" evidence="1">
    <location>
        <begin position="404"/>
        <end position="428"/>
    </location>
</feature>
<feature type="transmembrane region" description="Helical" evidence="1">
    <location>
        <begin position="29"/>
        <end position="51"/>
    </location>
</feature>
<proteinExistence type="predicted"/>
<dbReference type="HOGENOM" id="CLU_031634_0_0_9"/>
<name>R4KEN1_CLOPA</name>
<reference evidence="2 3" key="1">
    <citation type="submission" date="2012-01" db="EMBL/GenBank/DDBJ databases">
        <title>Complete sequence of chromosome of Clostridium pasteurianum BC1.</title>
        <authorList>
            <consortium name="US DOE Joint Genome Institute"/>
            <person name="Lucas S."/>
            <person name="Han J."/>
            <person name="Lapidus A."/>
            <person name="Cheng J.-F."/>
            <person name="Goodwin L."/>
            <person name="Pitluck S."/>
            <person name="Peters L."/>
            <person name="Mikhailova N."/>
            <person name="Teshima H."/>
            <person name="Detter J.C."/>
            <person name="Han C."/>
            <person name="Tapia R."/>
            <person name="Land M."/>
            <person name="Hauser L."/>
            <person name="Kyrpides N."/>
            <person name="Ivanova N."/>
            <person name="Pagani I."/>
            <person name="Dunn J."/>
            <person name="Taghavi S."/>
            <person name="Francis A."/>
            <person name="van der Lelie D."/>
            <person name="Woyke T."/>
        </authorList>
    </citation>
    <scope>NUCLEOTIDE SEQUENCE [LARGE SCALE GENOMIC DNA]</scope>
    <source>
        <strain evidence="2 3">BC1</strain>
    </source>
</reference>
<dbReference type="InterPro" id="IPR031599">
    <property type="entry name" value="ABC_tran_2"/>
</dbReference>
<feature type="transmembrane region" description="Helical" evidence="1">
    <location>
        <begin position="184"/>
        <end position="203"/>
    </location>
</feature>
<keyword evidence="1" id="KW-1133">Transmembrane helix</keyword>
<feature type="transmembrane region" description="Helical" evidence="1">
    <location>
        <begin position="249"/>
        <end position="270"/>
    </location>
</feature>
<feature type="transmembrane region" description="Helical" evidence="1">
    <location>
        <begin position="146"/>
        <end position="172"/>
    </location>
</feature>
<dbReference type="EMBL" id="CP003261">
    <property type="protein sequence ID" value="AGK98065.1"/>
    <property type="molecule type" value="Genomic_DNA"/>
</dbReference>
<feature type="transmembrane region" description="Helical" evidence="1">
    <location>
        <begin position="478"/>
        <end position="500"/>
    </location>
</feature>
<evidence type="ECO:0000313" key="2">
    <source>
        <dbReference type="EMBL" id="AGK98065.1"/>
    </source>
</evidence>
<organism evidence="2 3">
    <name type="scientific">Clostridium pasteurianum BC1</name>
    <dbReference type="NCBI Taxonomy" id="86416"/>
    <lineage>
        <taxon>Bacteria</taxon>
        <taxon>Bacillati</taxon>
        <taxon>Bacillota</taxon>
        <taxon>Clostridia</taxon>
        <taxon>Eubacteriales</taxon>
        <taxon>Clostridiaceae</taxon>
        <taxon>Clostridium</taxon>
    </lineage>
</organism>
<keyword evidence="1" id="KW-0472">Membrane</keyword>